<protein>
    <submittedName>
        <fullName evidence="3">Endonuclease/exonuclease/phosphatase family metal-dependent hydrolase</fullName>
    </submittedName>
</protein>
<dbReference type="InterPro" id="IPR005135">
    <property type="entry name" value="Endo/exonuclease/phosphatase"/>
</dbReference>
<accession>A0ABR9JCK3</accession>
<gene>
    <name evidence="3" type="ORF">H4W27_000659</name>
</gene>
<keyword evidence="3" id="KW-0255">Endonuclease</keyword>
<reference evidence="3 4" key="1">
    <citation type="submission" date="2020-10" db="EMBL/GenBank/DDBJ databases">
        <title>Sequencing the genomes of 1000 actinobacteria strains.</title>
        <authorList>
            <person name="Klenk H.-P."/>
        </authorList>
    </citation>
    <scope>NUCLEOTIDE SEQUENCE [LARGE SCALE GENOMIC DNA]</scope>
    <source>
        <strain evidence="3 4">DSM 15666</strain>
    </source>
</reference>
<dbReference type="RefSeq" id="WP_225938986.1">
    <property type="nucleotide sequence ID" value="NZ_BAAALJ010000027.1"/>
</dbReference>
<name>A0ABR9JCK3_9MICC</name>
<dbReference type="PANTHER" id="PTHR12121:SF36">
    <property type="entry name" value="ENDONUCLEASE_EXONUCLEASE_PHOSPHATASE DOMAIN-CONTAINING PROTEIN"/>
    <property type="match status" value="1"/>
</dbReference>
<dbReference type="Pfam" id="PF03372">
    <property type="entry name" value="Exo_endo_phos"/>
    <property type="match status" value="1"/>
</dbReference>
<evidence type="ECO:0000259" key="2">
    <source>
        <dbReference type="Pfam" id="PF03372"/>
    </source>
</evidence>
<organism evidence="3 4">
    <name type="scientific">Nesterenkonia lutea</name>
    <dbReference type="NCBI Taxonomy" id="272919"/>
    <lineage>
        <taxon>Bacteria</taxon>
        <taxon>Bacillati</taxon>
        <taxon>Actinomycetota</taxon>
        <taxon>Actinomycetes</taxon>
        <taxon>Micrococcales</taxon>
        <taxon>Micrococcaceae</taxon>
        <taxon>Nesterenkonia</taxon>
    </lineage>
</organism>
<keyword evidence="4" id="KW-1185">Reference proteome</keyword>
<feature type="compositionally biased region" description="Polar residues" evidence="1">
    <location>
        <begin position="11"/>
        <end position="33"/>
    </location>
</feature>
<evidence type="ECO:0000256" key="1">
    <source>
        <dbReference type="SAM" id="MobiDB-lite"/>
    </source>
</evidence>
<evidence type="ECO:0000313" key="3">
    <source>
        <dbReference type="EMBL" id="MBE1523541.1"/>
    </source>
</evidence>
<dbReference type="Proteomes" id="UP000643525">
    <property type="component" value="Unassembled WGS sequence"/>
</dbReference>
<evidence type="ECO:0000313" key="4">
    <source>
        <dbReference type="Proteomes" id="UP000643525"/>
    </source>
</evidence>
<dbReference type="SUPFAM" id="SSF56219">
    <property type="entry name" value="DNase I-like"/>
    <property type="match status" value="1"/>
</dbReference>
<comment type="caution">
    <text evidence="3">The sequence shown here is derived from an EMBL/GenBank/DDBJ whole genome shotgun (WGS) entry which is preliminary data.</text>
</comment>
<dbReference type="PANTHER" id="PTHR12121">
    <property type="entry name" value="CARBON CATABOLITE REPRESSOR PROTEIN 4"/>
    <property type="match status" value="1"/>
</dbReference>
<dbReference type="InterPro" id="IPR050410">
    <property type="entry name" value="CCR4/nocturin_mRNA_transcr"/>
</dbReference>
<feature type="domain" description="Endonuclease/exonuclease/phosphatase" evidence="2">
    <location>
        <begin position="57"/>
        <end position="302"/>
    </location>
</feature>
<feature type="region of interest" description="Disordered" evidence="1">
    <location>
        <begin position="1"/>
        <end position="33"/>
    </location>
</feature>
<dbReference type="GO" id="GO:0004519">
    <property type="term" value="F:endonuclease activity"/>
    <property type="evidence" value="ECO:0007669"/>
    <property type="project" value="UniProtKB-KW"/>
</dbReference>
<keyword evidence="3" id="KW-0378">Hydrolase</keyword>
<sequence length="318" mass="34163">MTVPEARAGSGASNLPSNVPLTGPNNVPLTGPNNVPLTGPNNVPLTGPVKPPALHVMSWNIRRRTGRFHPRAADRWNQRAPGLRALLRAERPTLLGAQEALEDQSRFICASLGASYQYIGHGRSAGGGGEGCPIFYDADRLELLGWEQSALSETPDRPGSRSWGNVIPRVLVSARFRDRETSASFLALNTHLDHLSSRSRLASAQAIRDLAAAGPLPAVLTADLNTHAGTAAYRALVAGEALADTRATAERHDSQEWGTFANYRTPRRDRPRIDRILTTPGVRVTRAAVNTQRHGAGWASDHLPVHAVIVLPEEGASP</sequence>
<dbReference type="Gene3D" id="3.60.10.10">
    <property type="entry name" value="Endonuclease/exonuclease/phosphatase"/>
    <property type="match status" value="1"/>
</dbReference>
<dbReference type="EMBL" id="JADBED010000001">
    <property type="protein sequence ID" value="MBE1523541.1"/>
    <property type="molecule type" value="Genomic_DNA"/>
</dbReference>
<dbReference type="GO" id="GO:0016787">
    <property type="term" value="F:hydrolase activity"/>
    <property type="evidence" value="ECO:0007669"/>
    <property type="project" value="UniProtKB-KW"/>
</dbReference>
<keyword evidence="3" id="KW-0540">Nuclease</keyword>
<dbReference type="InterPro" id="IPR036691">
    <property type="entry name" value="Endo/exonu/phosph_ase_sf"/>
</dbReference>
<dbReference type="CDD" id="cd09083">
    <property type="entry name" value="EEP-1"/>
    <property type="match status" value="1"/>
</dbReference>
<proteinExistence type="predicted"/>